<dbReference type="InterPro" id="IPR003613">
    <property type="entry name" value="Ubox_domain"/>
</dbReference>
<dbReference type="Pfam" id="PF04564">
    <property type="entry name" value="U-box"/>
    <property type="match status" value="1"/>
</dbReference>
<keyword evidence="4" id="KW-0808">Transferase</keyword>
<sequence>MDFSRLGTSLPSQDFPVPRDMVEYLMTPEHRQIILEETGCDVDWAPDEAKALVEDLWPSHVSFHAAVLAATWKHTRPRLLAAAVTLLCIMELFFTLARGQHQTPDDLTKEVQEAQEEVCQQWRSNRLSWSYSWRSSTYDLRRAQILESVPSIPKARHHPRALTGEDVEGFADLCPEFNLEDMSSDPQVLLELLDTRCNAEMKAQRSIQDADLALARQLAGSGKIGKRSSGSRKLFYLRDPITTEVTGPWQGQGESRHADWKSGASDLVMESEIWWTVLFRQQSIFLTLSSLLKDHFLGKEHSNDVEDDINESTIPGDMAFWCCGLLVAVLFWTCVRLTRRILGESQADGPPPDLCCPMSLELFTDPVVAADGETYERWWIEKWIHDKTAALECRPRHGTGVLSPMGHGMLKHAKLVSNQAVRRLANQWSSGKAIQVVFQTFQPLHAPSVHDHDAVMCAWRRRLEFQARRSSYNQEELTELTKDKRTELQKIRSRVEHDLCQLRLLHQIMLQLHRNDFKPEAPTGTGHTAPIGRPCGAELARTSVLEVQGLLLQAGGWQGLSEPLVFGFPSDLKLPYESREVLLSKASSSASFQTATVLCDPLAAQFGPSMLGDERSFQEAFQKGNCFSQLALRDLQPGSVPWECWRSIPEWMRCSMVVVSTGPGGNGVAFHKHGTAWLALQQGQKRWWLYPPRGPPATAYDAVALCPAAKLPEVVLRLPVEDRPVEIVQRPGDVVFVPALWWHATYDDEPTLGIGSQFSMAEVDILQCQERHPDSAFAQYHAACELHKAEEHRARVLFEAAIESEPLNFYYATNQVLFHLNMVFHPKPTLEIIQRLMKRIQERLDTRRQMIVQRFFIPTVCNFIEWHLPHDGLLKYSIQAAECAWDALLSLLQPMLPGGEAFRLSSSLPWQLLGVLEYTSRCFHCSAVGPGKAGEPGSVRAHRFFCFSCAKVRDGALCQCGRSGQDGVPGQLGLLNGRAQWFCATCWSASPKRYQESQVRWKIVD</sequence>
<dbReference type="PANTHER" id="PTHR12480">
    <property type="entry name" value="ARGININE DEMETHYLASE AND LYSYL-HYDROXYLASE JMJD"/>
    <property type="match status" value="1"/>
</dbReference>
<evidence type="ECO:0000313" key="5">
    <source>
        <dbReference type="Proteomes" id="UP001152797"/>
    </source>
</evidence>
<dbReference type="EMBL" id="CAMXCT030004378">
    <property type="protein sequence ID" value="CAL4796083.1"/>
    <property type="molecule type" value="Genomic_DNA"/>
</dbReference>
<reference evidence="2" key="1">
    <citation type="submission" date="2022-10" db="EMBL/GenBank/DDBJ databases">
        <authorList>
            <person name="Chen Y."/>
            <person name="Dougan E. K."/>
            <person name="Chan C."/>
            <person name="Rhodes N."/>
            <person name="Thang M."/>
        </authorList>
    </citation>
    <scope>NUCLEOTIDE SEQUENCE</scope>
</reference>
<dbReference type="SUPFAM" id="SSF51197">
    <property type="entry name" value="Clavaminate synthase-like"/>
    <property type="match status" value="1"/>
</dbReference>
<dbReference type="EMBL" id="CAMXCT020004378">
    <property type="protein sequence ID" value="CAL1162146.1"/>
    <property type="molecule type" value="Genomic_DNA"/>
</dbReference>
<keyword evidence="5" id="KW-1185">Reference proteome</keyword>
<name>A0A9P1GCA6_9DINO</name>
<dbReference type="Gene3D" id="3.30.40.10">
    <property type="entry name" value="Zinc/RING finger domain, C3HC4 (zinc finger)"/>
    <property type="match status" value="1"/>
</dbReference>
<protein>
    <submittedName>
        <fullName evidence="4">U-box domain-containing protein 45 (Plant U-bo x protein 45) (RING-type E3 ubiquitin transferase PUB45)</fullName>
    </submittedName>
</protein>
<dbReference type="InterPro" id="IPR050910">
    <property type="entry name" value="JMJD6_ArgDemeth/LysHydrox"/>
</dbReference>
<accession>A0A9P1GCA6</accession>
<dbReference type="Gene3D" id="2.60.120.650">
    <property type="entry name" value="Cupin"/>
    <property type="match status" value="1"/>
</dbReference>
<evidence type="ECO:0000313" key="2">
    <source>
        <dbReference type="EMBL" id="CAI4008771.1"/>
    </source>
</evidence>
<evidence type="ECO:0000313" key="4">
    <source>
        <dbReference type="EMBL" id="CAL4796083.1"/>
    </source>
</evidence>
<dbReference type="Proteomes" id="UP001152797">
    <property type="component" value="Unassembled WGS sequence"/>
</dbReference>
<evidence type="ECO:0000313" key="3">
    <source>
        <dbReference type="EMBL" id="CAL1162146.1"/>
    </source>
</evidence>
<proteinExistence type="predicted"/>
<dbReference type="InterPro" id="IPR013083">
    <property type="entry name" value="Znf_RING/FYVE/PHD"/>
</dbReference>
<dbReference type="AlphaFoldDB" id="A0A9P1GCA6"/>
<feature type="domain" description="JmjC" evidence="1">
    <location>
        <begin position="612"/>
        <end position="775"/>
    </location>
</feature>
<dbReference type="InterPro" id="IPR003347">
    <property type="entry name" value="JmjC_dom"/>
</dbReference>
<dbReference type="SUPFAM" id="SSF57850">
    <property type="entry name" value="RING/U-box"/>
    <property type="match status" value="1"/>
</dbReference>
<dbReference type="GO" id="GO:0004842">
    <property type="term" value="F:ubiquitin-protein transferase activity"/>
    <property type="evidence" value="ECO:0007669"/>
    <property type="project" value="InterPro"/>
</dbReference>
<evidence type="ECO:0000259" key="1">
    <source>
        <dbReference type="PROSITE" id="PS51184"/>
    </source>
</evidence>
<reference evidence="3" key="2">
    <citation type="submission" date="2024-04" db="EMBL/GenBank/DDBJ databases">
        <authorList>
            <person name="Chen Y."/>
            <person name="Shah S."/>
            <person name="Dougan E. K."/>
            <person name="Thang M."/>
            <person name="Chan C."/>
        </authorList>
    </citation>
    <scope>NUCLEOTIDE SEQUENCE [LARGE SCALE GENOMIC DNA]</scope>
</reference>
<organism evidence="2">
    <name type="scientific">Cladocopium goreaui</name>
    <dbReference type="NCBI Taxonomy" id="2562237"/>
    <lineage>
        <taxon>Eukaryota</taxon>
        <taxon>Sar</taxon>
        <taxon>Alveolata</taxon>
        <taxon>Dinophyceae</taxon>
        <taxon>Suessiales</taxon>
        <taxon>Symbiodiniaceae</taxon>
        <taxon>Cladocopium</taxon>
    </lineage>
</organism>
<dbReference type="Pfam" id="PF08007">
    <property type="entry name" value="JmjC_2"/>
    <property type="match status" value="1"/>
</dbReference>
<dbReference type="OrthoDB" id="441423at2759"/>
<dbReference type="PROSITE" id="PS51184">
    <property type="entry name" value="JMJC"/>
    <property type="match status" value="1"/>
</dbReference>
<dbReference type="SMART" id="SM00504">
    <property type="entry name" value="Ubox"/>
    <property type="match status" value="1"/>
</dbReference>
<gene>
    <name evidence="2" type="ORF">C1SCF055_LOCUS34177</name>
</gene>
<dbReference type="EMBL" id="CAMXCT010004378">
    <property type="protein sequence ID" value="CAI4008771.1"/>
    <property type="molecule type" value="Genomic_DNA"/>
</dbReference>
<comment type="caution">
    <text evidence="2">The sequence shown here is derived from an EMBL/GenBank/DDBJ whole genome shotgun (WGS) entry which is preliminary data.</text>
</comment>
<dbReference type="GO" id="GO:0016567">
    <property type="term" value="P:protein ubiquitination"/>
    <property type="evidence" value="ECO:0007669"/>
    <property type="project" value="InterPro"/>
</dbReference>